<organism evidence="1 2">
    <name type="scientific">Vibrio maritimus</name>
    <dbReference type="NCBI Taxonomy" id="990268"/>
    <lineage>
        <taxon>Bacteria</taxon>
        <taxon>Pseudomonadati</taxon>
        <taxon>Pseudomonadota</taxon>
        <taxon>Gammaproteobacteria</taxon>
        <taxon>Vibrionales</taxon>
        <taxon>Vibrionaceae</taxon>
        <taxon>Vibrio</taxon>
    </lineage>
</organism>
<accession>A0A090RP57</accession>
<dbReference type="Gene3D" id="1.10.10.60">
    <property type="entry name" value="Homeodomain-like"/>
    <property type="match status" value="1"/>
</dbReference>
<dbReference type="AlphaFoldDB" id="A0A090RP57"/>
<protein>
    <submittedName>
        <fullName evidence="1">Functional role page for anaerobic nitric oxide reductase transcription regulator NorR</fullName>
    </submittedName>
</protein>
<dbReference type="STRING" id="990268.JCM19235_5759"/>
<evidence type="ECO:0000313" key="1">
    <source>
        <dbReference type="EMBL" id="GAL17210.1"/>
    </source>
</evidence>
<name>A0A090RP57_9VIBR</name>
<reference evidence="1 2" key="1">
    <citation type="submission" date="2014-09" db="EMBL/GenBank/DDBJ databases">
        <title>Vibrio maritimus JCM 19235. (C45) whole genome shotgun sequence.</title>
        <authorList>
            <person name="Sawabe T."/>
            <person name="Meirelles P."/>
            <person name="Nakanishi M."/>
            <person name="Sayaka M."/>
            <person name="Hattori M."/>
            <person name="Ohkuma M."/>
        </authorList>
    </citation>
    <scope>NUCLEOTIDE SEQUENCE [LARGE SCALE GENOMIC DNA]</scope>
    <source>
        <strain evidence="2">JCM19235</strain>
    </source>
</reference>
<sequence length="41" mass="4715">MSADYNWAKAARTLQTDRANLIRLSKRLGLSVTKRHTLSRD</sequence>
<keyword evidence="2" id="KW-1185">Reference proteome</keyword>
<dbReference type="Proteomes" id="UP000029228">
    <property type="component" value="Unassembled WGS sequence"/>
</dbReference>
<dbReference type="EMBL" id="BBMR01000001">
    <property type="protein sequence ID" value="GAL17210.1"/>
    <property type="molecule type" value="Genomic_DNA"/>
</dbReference>
<proteinExistence type="predicted"/>
<comment type="caution">
    <text evidence="1">The sequence shown here is derived from an EMBL/GenBank/DDBJ whole genome shotgun (WGS) entry which is preliminary data.</text>
</comment>
<evidence type="ECO:0000313" key="2">
    <source>
        <dbReference type="Proteomes" id="UP000029228"/>
    </source>
</evidence>
<gene>
    <name evidence="1" type="ORF">JCM19235_5759</name>
</gene>